<evidence type="ECO:0000256" key="1">
    <source>
        <dbReference type="SAM" id="MobiDB-lite"/>
    </source>
</evidence>
<keyword evidence="3" id="KW-1185">Reference proteome</keyword>
<evidence type="ECO:0000313" key="2">
    <source>
        <dbReference type="EMBL" id="GLJ69990.1"/>
    </source>
</evidence>
<name>A0ABQ5T2B6_9ACTN</name>
<gene>
    <name evidence="2" type="ORF">GCM10017579_40260</name>
</gene>
<feature type="compositionally biased region" description="Pro residues" evidence="1">
    <location>
        <begin position="76"/>
        <end position="86"/>
    </location>
</feature>
<reference evidence="2" key="2">
    <citation type="submission" date="2023-01" db="EMBL/GenBank/DDBJ databases">
        <authorList>
            <person name="Sun Q."/>
            <person name="Evtushenko L."/>
        </authorList>
    </citation>
    <scope>NUCLEOTIDE SEQUENCE</scope>
    <source>
        <strain evidence="2">VKM Ac-1246</strain>
    </source>
</reference>
<organism evidence="2 3">
    <name type="scientific">Nocardioides luteus</name>
    <dbReference type="NCBI Taxonomy" id="1844"/>
    <lineage>
        <taxon>Bacteria</taxon>
        <taxon>Bacillati</taxon>
        <taxon>Actinomycetota</taxon>
        <taxon>Actinomycetes</taxon>
        <taxon>Propionibacteriales</taxon>
        <taxon>Nocardioidaceae</taxon>
        <taxon>Nocardioides</taxon>
    </lineage>
</organism>
<protein>
    <submittedName>
        <fullName evidence="2">Uncharacterized protein</fullName>
    </submittedName>
</protein>
<sequence length="105" mass="11326">MIFVPRFAADPISQCFSITRRVKDGLRPPLARWPSAILDPAPDRKKDSANIGAAARGVARANESSKEPTSSQGRDPSPPLVEPPEPLGVGVSTPTQSCTDRSRRY</sequence>
<proteinExistence type="predicted"/>
<dbReference type="EMBL" id="BSEL01000008">
    <property type="protein sequence ID" value="GLJ69990.1"/>
    <property type="molecule type" value="Genomic_DNA"/>
</dbReference>
<evidence type="ECO:0000313" key="3">
    <source>
        <dbReference type="Proteomes" id="UP001142292"/>
    </source>
</evidence>
<comment type="caution">
    <text evidence="2">The sequence shown here is derived from an EMBL/GenBank/DDBJ whole genome shotgun (WGS) entry which is preliminary data.</text>
</comment>
<feature type="region of interest" description="Disordered" evidence="1">
    <location>
        <begin position="32"/>
        <end position="105"/>
    </location>
</feature>
<dbReference type="Proteomes" id="UP001142292">
    <property type="component" value="Unassembled WGS sequence"/>
</dbReference>
<reference evidence="2" key="1">
    <citation type="journal article" date="2014" name="Int. J. Syst. Evol. Microbiol.">
        <title>Complete genome of a new Firmicutes species belonging to the dominant human colonic microbiota ('Ruminococcus bicirculans') reveals two chromosomes and a selective capacity to utilize plant glucans.</title>
        <authorList>
            <consortium name="NISC Comparative Sequencing Program"/>
            <person name="Wegmann U."/>
            <person name="Louis P."/>
            <person name="Goesmann A."/>
            <person name="Henrissat B."/>
            <person name="Duncan S.H."/>
            <person name="Flint H.J."/>
        </authorList>
    </citation>
    <scope>NUCLEOTIDE SEQUENCE</scope>
    <source>
        <strain evidence="2">VKM Ac-1246</strain>
    </source>
</reference>
<accession>A0ABQ5T2B6</accession>